<dbReference type="VEuPathDB" id="FungiDB:AO090102000468"/>
<sequence>MYDDEKEFFVGWESRVIDLHVDHIASTWVLDEKLAELYHQHTAYEHHLRPRTAAAYGTFSCHELHEPSSEAIIKVFMQLTYEGLEYASPNERARLASHILPNFGEYQLEALKGLTENACSSAPKLLHMEQNEQDHTGPVPGGFLFYLLIQRPPGQYLNHEIFWSMAEQDRWTIRRAFKQAWLDCVSSGFKPAMSAIENLIWDAEKRKIYIMNFEDAGRSYENPIWSVWRDTEWIAWGLAKVPRKYNWGPDQTLHPDMSQWTL</sequence>
<name>A0A1S9DRV3_ASPOZ</name>
<proteinExistence type="predicted"/>
<evidence type="ECO:0000313" key="1">
    <source>
        <dbReference type="EMBL" id="OOO11823.1"/>
    </source>
</evidence>
<dbReference type="Proteomes" id="UP000190312">
    <property type="component" value="Unassembled WGS sequence"/>
</dbReference>
<comment type="caution">
    <text evidence="1">The sequence shown here is derived from an EMBL/GenBank/DDBJ whole genome shotgun (WGS) entry which is preliminary data.</text>
</comment>
<evidence type="ECO:0000313" key="2">
    <source>
        <dbReference type="Proteomes" id="UP000190312"/>
    </source>
</evidence>
<reference evidence="1 2" key="1">
    <citation type="submission" date="2016-10" db="EMBL/GenBank/DDBJ databases">
        <title>Genome sequencing of Aspergillus oryzae BCC7051.</title>
        <authorList>
            <person name="Thammarongtham C."/>
            <person name="Vorapreeda T."/>
            <person name="Nookaew I."/>
            <person name="Srisuk T."/>
            <person name="Land M."/>
            <person name="Jeennor S."/>
            <person name="Laoteng K."/>
        </authorList>
    </citation>
    <scope>NUCLEOTIDE SEQUENCE [LARGE SCALE GENOMIC DNA]</scope>
    <source>
        <strain evidence="1 2">BCC7051</strain>
    </source>
</reference>
<dbReference type="EMBL" id="MKZY01000003">
    <property type="protein sequence ID" value="OOO11823.1"/>
    <property type="molecule type" value="Genomic_DNA"/>
</dbReference>
<gene>
    <name evidence="1" type="ORF">OAory_01082930</name>
</gene>
<dbReference type="OrthoDB" id="5401170at2759"/>
<accession>A0A1S9DRV3</accession>
<dbReference type="AlphaFoldDB" id="A0A1S9DRV3"/>
<protein>
    <submittedName>
        <fullName evidence="1">Uncharacterized protein</fullName>
    </submittedName>
</protein>
<organism evidence="1 2">
    <name type="scientific">Aspergillus oryzae</name>
    <name type="common">Yellow koji mold</name>
    <dbReference type="NCBI Taxonomy" id="5062"/>
    <lineage>
        <taxon>Eukaryota</taxon>
        <taxon>Fungi</taxon>
        <taxon>Dikarya</taxon>
        <taxon>Ascomycota</taxon>
        <taxon>Pezizomycotina</taxon>
        <taxon>Eurotiomycetes</taxon>
        <taxon>Eurotiomycetidae</taxon>
        <taxon>Eurotiales</taxon>
        <taxon>Aspergillaceae</taxon>
        <taxon>Aspergillus</taxon>
        <taxon>Aspergillus subgen. Circumdati</taxon>
    </lineage>
</organism>